<feature type="domain" description="RED-like N-terminal" evidence="4">
    <location>
        <begin position="8"/>
        <end position="119"/>
    </location>
</feature>
<dbReference type="GO" id="GO:0005634">
    <property type="term" value="C:nucleus"/>
    <property type="evidence" value="ECO:0007669"/>
    <property type="project" value="UniProtKB-SubCell"/>
</dbReference>
<feature type="compositionally biased region" description="Basic and acidic residues" evidence="3">
    <location>
        <begin position="11"/>
        <end position="27"/>
    </location>
</feature>
<dbReference type="InterPro" id="IPR012916">
    <property type="entry name" value="RED_N"/>
</dbReference>
<feature type="compositionally biased region" description="Basic and acidic residues" evidence="3">
    <location>
        <begin position="123"/>
        <end position="133"/>
    </location>
</feature>
<dbReference type="Pfam" id="PF07808">
    <property type="entry name" value="RED_N"/>
    <property type="match status" value="1"/>
</dbReference>
<dbReference type="AlphaFoldDB" id="A0A8X6QM51"/>
<organism evidence="5 6">
    <name type="scientific">Nephila pilipes</name>
    <name type="common">Giant wood spider</name>
    <name type="synonym">Nephila maculata</name>
    <dbReference type="NCBI Taxonomy" id="299642"/>
    <lineage>
        <taxon>Eukaryota</taxon>
        <taxon>Metazoa</taxon>
        <taxon>Ecdysozoa</taxon>
        <taxon>Arthropoda</taxon>
        <taxon>Chelicerata</taxon>
        <taxon>Arachnida</taxon>
        <taxon>Araneae</taxon>
        <taxon>Araneomorphae</taxon>
        <taxon>Entelegynae</taxon>
        <taxon>Araneoidea</taxon>
        <taxon>Nephilidae</taxon>
        <taxon>Nephila</taxon>
    </lineage>
</organism>
<evidence type="ECO:0000313" key="5">
    <source>
        <dbReference type="EMBL" id="GFU33990.1"/>
    </source>
</evidence>
<evidence type="ECO:0000256" key="1">
    <source>
        <dbReference type="ARBA" id="ARBA00004123"/>
    </source>
</evidence>
<comment type="subcellular location">
    <subcellularLocation>
        <location evidence="1">Nucleus</location>
    </subcellularLocation>
</comment>
<accession>A0A8X6QM51</accession>
<dbReference type="InterPro" id="IPR039896">
    <property type="entry name" value="Red-like"/>
</dbReference>
<name>A0A8X6QM51_NEPPI</name>
<evidence type="ECO:0000256" key="2">
    <source>
        <dbReference type="ARBA" id="ARBA00023242"/>
    </source>
</evidence>
<reference evidence="5" key="1">
    <citation type="submission" date="2020-08" db="EMBL/GenBank/DDBJ databases">
        <title>Multicomponent nature underlies the extraordinary mechanical properties of spider dragline silk.</title>
        <authorList>
            <person name="Kono N."/>
            <person name="Nakamura H."/>
            <person name="Mori M."/>
            <person name="Yoshida Y."/>
            <person name="Ohtoshi R."/>
            <person name="Malay A.D."/>
            <person name="Moran D.A.P."/>
            <person name="Tomita M."/>
            <person name="Numata K."/>
            <person name="Arakawa K."/>
        </authorList>
    </citation>
    <scope>NUCLEOTIDE SEQUENCE</scope>
</reference>
<protein>
    <submittedName>
        <fullName evidence="5">Protein Red</fullName>
    </submittedName>
</protein>
<comment type="caution">
    <text evidence="5">The sequence shown here is derived from an EMBL/GenBank/DDBJ whole genome shotgun (WGS) entry which is preliminary data.</text>
</comment>
<sequence>MVLRKGQRNRYRAEGRRDGVNPDHQNEDPITSTTGDRAVARNPKSGLDTVERRRQMIQESKFFGGDMEHTHLVKGFGYTLLQKVRETLAGAHKEDDSRLKAKLTSKLERDMPESYAECYTGAPEEHSEYRSVESHPVATAIVRDDKQDARGRERKWFRH</sequence>
<keyword evidence="2" id="KW-0539">Nucleus</keyword>
<gene>
    <name evidence="5" type="primary">IK</name>
    <name evidence="5" type="ORF">NPIL_52801</name>
</gene>
<feature type="compositionally biased region" description="Basic residues" evidence="3">
    <location>
        <begin position="1"/>
        <end position="10"/>
    </location>
</feature>
<evidence type="ECO:0000313" key="6">
    <source>
        <dbReference type="Proteomes" id="UP000887013"/>
    </source>
</evidence>
<evidence type="ECO:0000259" key="4">
    <source>
        <dbReference type="Pfam" id="PF07808"/>
    </source>
</evidence>
<dbReference type="Proteomes" id="UP000887013">
    <property type="component" value="Unassembled WGS sequence"/>
</dbReference>
<feature type="compositionally biased region" description="Basic and acidic residues" evidence="3">
    <location>
        <begin position="142"/>
        <end position="151"/>
    </location>
</feature>
<dbReference type="OrthoDB" id="6430656at2759"/>
<evidence type="ECO:0000256" key="3">
    <source>
        <dbReference type="SAM" id="MobiDB-lite"/>
    </source>
</evidence>
<dbReference type="PANTHER" id="PTHR12765">
    <property type="entry name" value="RED PROTEIN IK FACTOR CYTOKINE IK"/>
    <property type="match status" value="1"/>
</dbReference>
<keyword evidence="6" id="KW-1185">Reference proteome</keyword>
<proteinExistence type="predicted"/>
<feature type="region of interest" description="Disordered" evidence="3">
    <location>
        <begin position="120"/>
        <end position="159"/>
    </location>
</feature>
<feature type="region of interest" description="Disordered" evidence="3">
    <location>
        <begin position="1"/>
        <end position="47"/>
    </location>
</feature>
<dbReference type="EMBL" id="BMAW01034158">
    <property type="protein sequence ID" value="GFU33990.1"/>
    <property type="molecule type" value="Genomic_DNA"/>
</dbReference>